<keyword evidence="3" id="KW-1185">Reference proteome</keyword>
<evidence type="ECO:0000313" key="2">
    <source>
        <dbReference type="EMBL" id="KAK3284796.1"/>
    </source>
</evidence>
<dbReference type="AlphaFoldDB" id="A0AAE0GWQ1"/>
<feature type="compositionally biased region" description="Basic residues" evidence="1">
    <location>
        <begin position="1"/>
        <end position="15"/>
    </location>
</feature>
<proteinExistence type="predicted"/>
<name>A0AAE0GWQ1_9CHLO</name>
<evidence type="ECO:0000313" key="3">
    <source>
        <dbReference type="Proteomes" id="UP001190700"/>
    </source>
</evidence>
<feature type="region of interest" description="Disordered" evidence="1">
    <location>
        <begin position="37"/>
        <end position="89"/>
    </location>
</feature>
<dbReference type="Proteomes" id="UP001190700">
    <property type="component" value="Unassembled WGS sequence"/>
</dbReference>
<accession>A0AAE0GWQ1</accession>
<organism evidence="2 3">
    <name type="scientific">Cymbomonas tetramitiformis</name>
    <dbReference type="NCBI Taxonomy" id="36881"/>
    <lineage>
        <taxon>Eukaryota</taxon>
        <taxon>Viridiplantae</taxon>
        <taxon>Chlorophyta</taxon>
        <taxon>Pyramimonadophyceae</taxon>
        <taxon>Pyramimonadales</taxon>
        <taxon>Pyramimonadaceae</taxon>
        <taxon>Cymbomonas</taxon>
    </lineage>
</organism>
<protein>
    <submittedName>
        <fullName evidence="2">Uncharacterized protein</fullName>
    </submittedName>
</protein>
<feature type="compositionally biased region" description="Basic and acidic residues" evidence="1">
    <location>
        <begin position="37"/>
        <end position="49"/>
    </location>
</feature>
<reference evidence="2 3" key="1">
    <citation type="journal article" date="2015" name="Genome Biol. Evol.">
        <title>Comparative Genomics of a Bacterivorous Green Alga Reveals Evolutionary Causalities and Consequences of Phago-Mixotrophic Mode of Nutrition.</title>
        <authorList>
            <person name="Burns J.A."/>
            <person name="Paasch A."/>
            <person name="Narechania A."/>
            <person name="Kim E."/>
        </authorList>
    </citation>
    <scope>NUCLEOTIDE SEQUENCE [LARGE SCALE GENOMIC DNA]</scope>
    <source>
        <strain evidence="2 3">PLY_AMNH</strain>
    </source>
</reference>
<feature type="non-terminal residue" evidence="2">
    <location>
        <position position="188"/>
    </location>
</feature>
<comment type="caution">
    <text evidence="2">The sequence shown here is derived from an EMBL/GenBank/DDBJ whole genome shotgun (WGS) entry which is preliminary data.</text>
</comment>
<sequence length="188" mass="20947">MPPKKIKKKTSKSRSPHLDGFVGDDLSSLISSLKEEGGFVRQKQEDKHAPTKARKHDRGVETAPYGAPARKKRCAKPETDPDLEGSPTRSRRDCNIWRSDVVYPACQLAALKECSEDALHGHITNEAPGSPMEESLRRKCVSTLLARFGRECSKLGKQWASHFECWMFARKTFCEGGDPVIPDGPANR</sequence>
<dbReference type="EMBL" id="LGRX02002139">
    <property type="protein sequence ID" value="KAK3284796.1"/>
    <property type="molecule type" value="Genomic_DNA"/>
</dbReference>
<feature type="region of interest" description="Disordered" evidence="1">
    <location>
        <begin position="1"/>
        <end position="22"/>
    </location>
</feature>
<gene>
    <name evidence="2" type="ORF">CYMTET_7571</name>
</gene>
<evidence type="ECO:0000256" key="1">
    <source>
        <dbReference type="SAM" id="MobiDB-lite"/>
    </source>
</evidence>